<feature type="compositionally biased region" description="Low complexity" evidence="11">
    <location>
        <begin position="692"/>
        <end position="710"/>
    </location>
</feature>
<evidence type="ECO:0000256" key="8">
    <source>
        <dbReference type="ARBA" id="ARBA00022737"/>
    </source>
</evidence>
<feature type="region of interest" description="Disordered" evidence="11">
    <location>
        <begin position="1325"/>
        <end position="1677"/>
    </location>
</feature>
<keyword evidence="5" id="KW-0963">Cytoplasm</keyword>
<comment type="subcellular location">
    <subcellularLocation>
        <location evidence="2">Cytoplasm</location>
    </subcellularLocation>
    <subcellularLocation>
        <location evidence="1">Endomembrane system</location>
    </subcellularLocation>
</comment>
<feature type="compositionally biased region" description="Basic and acidic residues" evidence="11">
    <location>
        <begin position="1582"/>
        <end position="1608"/>
    </location>
</feature>
<dbReference type="GO" id="GO:0045159">
    <property type="term" value="F:myosin II binding"/>
    <property type="evidence" value="ECO:0007669"/>
    <property type="project" value="TreeGrafter"/>
</dbReference>
<dbReference type="Pfam" id="PF00400">
    <property type="entry name" value="WD40"/>
    <property type="match status" value="1"/>
</dbReference>
<evidence type="ECO:0000256" key="7">
    <source>
        <dbReference type="ARBA" id="ARBA00022574"/>
    </source>
</evidence>
<dbReference type="GO" id="GO:0008593">
    <property type="term" value="P:regulation of Notch signaling pathway"/>
    <property type="evidence" value="ECO:0007669"/>
    <property type="project" value="TreeGrafter"/>
</dbReference>
<feature type="compositionally biased region" description="Low complexity" evidence="11">
    <location>
        <begin position="1479"/>
        <end position="1506"/>
    </location>
</feature>
<sequence length="1677" mass="183172">MDNVLKRLGLKKGEPRDSEARQKLQKQLFAYSKCVDHGFPSKPSALAYDPKLRLLAIGISYGTPGVEFCGQHKGDELTVLQIFFLPGQGRVITLCSDNSLHLWETENGDATEGKQGLLTEVRSLSAEANKLKTITACCLTASADQLLVGTEGGNIHVLNIYSFKLTDHIIYQDSVIQNVPDDFKVNPGAVESIQQHPTDPNKYLIGYNRGLIVLWDTKDNNALHTYNASQQLESIAWHSDGTQFMTAHADGSYIIWSASDSTRPKEQASMPYGPFACKAINKIQWKTAKADTFIIFSGGMPRASCGDRHTVSVMQGNQHVVFDFTSRVVDFVTMNSAEELSEIEKGKYDEPHTLLVLVEEELVVIDLQNDNWHTNRIPYLCSLHSSAITCAQHVTNVPEALWNKIVDVGETQFTNTSNRDWPITGGKVLSTNGNSRDLLLTGHEDGSVRFWDASSTSLHLLYKLNTANIFGLDISADQTHNEDEDWPPFRKVGTFDPYSDDPRLGIQKIIFCPLSESLVIGGTAGQVISMRFEREDREQEIKVTIVNIVDTSDGFAWKGHEALSVRGGEVKFQAGFQPVALMQLQPPAAVTALTMHSEWQLVGAGTAHGFAVYDYAQKKEVLSRCTLNPAELSGGSAASTPRRKSFKKSLRESFRRLRRRRSERKQKRTSEKAEEAAKLEEQKAPENKPEGEGTTTGAEASSGTAAGDAETPSKPADTSPAVTETPKPVERQVEARDKVDDGMASMVRCLYFADTFLLNGQNHTPTLWAGTNAGTIYIYQVTIPASDKRDSDPVQCVLAKEIQLQHRAPVISVGVIDRNAQPLPGPLEVENERAKAADMTGNHHVVVISEEQFKIFSLPSLKANNKFKLTAHEGAKVRKVAFVNFRSRSDERYSENDVACLTNLGEIHIFTIPQLRRQMKQECVHRDNISGIASCVFTQNGEGFYLSSPSEFTRFSVSVRYATKPLCAVVLAEDARPELEPLAEDEKKEEAPAAGEEKEATEAPVEGTATEEGAAEAADQSKEAAENKEGDKPAEGEKHDESGLTIANQSVISDDDIRVHLSEQSTLVSSSVVSRTIVTRTVVSETTTEGGTVRSEHTTVQRSVTGGGDAIIGPDEPAAAAAAAAGVVNSNLDDDTKLTTKQISDSPEETLEELRITEEGDEVGTKTKDNKEPTTALAATRESASPSNVEVSQPEMVAADSGTAVTESLNNAATTVQESAVQASPAEETLNTKVIHREEREVVVASDDGSSVRTVITTSTLVTVSPETIMGNESECVESSVATEIVDTATAAGIEEAVSKMATQEVVGQQSEECSSCSALNVDGITPTGQITPADNEHQEDKTQQRSDDQLPLEPKQAEMVTESPFSVVEVQPETEESQPLVKDSQIESEDQPTTEESQPQTEENQSQTEVSQPQAEESQHQTDESQPQTEESQPQTEESQHQTEESQPQTEENLHQIEESQPQTEESLPQTEECQSLTEESQPQAEESQPQAEESQPQTEESTSIIEEERSENAEIEQQNEELVIEKPAELPSADNKETKPELTELLQEEQRSNDINRAEPQIEELQPQIIAEEPQQCEDGQNKCEESHQEDSMEKADVEQSEKVVDVSEVSRVSEGADVGDKGQTDGSGASDSQHITDTEQREESLQHSAQGGAAASGEPVTESVKQGTDGSSAT</sequence>
<dbReference type="InterPro" id="IPR001680">
    <property type="entry name" value="WD40_rpt"/>
</dbReference>
<evidence type="ECO:0000256" key="4">
    <source>
        <dbReference type="ARBA" id="ARBA00022483"/>
    </source>
</evidence>
<keyword evidence="7 10" id="KW-0853">WD repeat</keyword>
<dbReference type="GO" id="GO:0005886">
    <property type="term" value="C:plasma membrane"/>
    <property type="evidence" value="ECO:0007669"/>
    <property type="project" value="TreeGrafter"/>
</dbReference>
<feature type="compositionally biased region" description="Basic and acidic residues" evidence="11">
    <location>
        <begin position="1335"/>
        <end position="1349"/>
    </location>
</feature>
<dbReference type="InterPro" id="IPR013577">
    <property type="entry name" value="LLGL2"/>
</dbReference>
<dbReference type="GO" id="GO:0030864">
    <property type="term" value="C:cortical actin cytoskeleton"/>
    <property type="evidence" value="ECO:0007669"/>
    <property type="project" value="TreeGrafter"/>
</dbReference>
<proteinExistence type="inferred from homology"/>
<feature type="compositionally biased region" description="Basic and acidic residues" evidence="11">
    <location>
        <begin position="980"/>
        <end position="1001"/>
    </location>
</feature>
<feature type="domain" description="Lethal giant larvae homologue 2" evidence="12">
    <location>
        <begin position="269"/>
        <end position="372"/>
    </location>
</feature>
<evidence type="ECO:0000259" key="13">
    <source>
        <dbReference type="Pfam" id="PF08596"/>
    </source>
</evidence>
<dbReference type="InterPro" id="IPR036322">
    <property type="entry name" value="WD40_repeat_dom_sf"/>
</dbReference>
<evidence type="ECO:0000259" key="12">
    <source>
        <dbReference type="Pfam" id="PF08366"/>
    </source>
</evidence>
<evidence type="ECO:0000256" key="6">
    <source>
        <dbReference type="ARBA" id="ARBA00022553"/>
    </source>
</evidence>
<feature type="compositionally biased region" description="Polar residues" evidence="11">
    <location>
        <begin position="1627"/>
        <end position="1636"/>
    </location>
</feature>
<gene>
    <name evidence="14" type="ORF">LSH36_26g03035</name>
</gene>
<dbReference type="PANTHER" id="PTHR10241">
    <property type="entry name" value="LETHAL 2 GIANT LARVAE PROTEIN"/>
    <property type="match status" value="1"/>
</dbReference>
<dbReference type="InterPro" id="IPR013905">
    <property type="entry name" value="Lgl_C_dom"/>
</dbReference>
<dbReference type="GO" id="GO:0019905">
    <property type="term" value="F:syntaxin binding"/>
    <property type="evidence" value="ECO:0007669"/>
    <property type="project" value="TreeGrafter"/>
</dbReference>
<feature type="compositionally biased region" description="Basic residues" evidence="11">
    <location>
        <begin position="656"/>
        <end position="667"/>
    </location>
</feature>
<feature type="domain" description="Lethal giant larvae (Lgl)-like C-terminal" evidence="13">
    <location>
        <begin position="767"/>
        <end position="963"/>
    </location>
</feature>
<dbReference type="GO" id="GO:0030866">
    <property type="term" value="P:cortical actin cytoskeleton organization"/>
    <property type="evidence" value="ECO:0007669"/>
    <property type="project" value="TreeGrafter"/>
</dbReference>
<evidence type="ECO:0000256" key="3">
    <source>
        <dbReference type="ARBA" id="ARBA00008070"/>
    </source>
</evidence>
<feature type="repeat" description="WD" evidence="10">
    <location>
        <begin position="225"/>
        <end position="266"/>
    </location>
</feature>
<dbReference type="PROSITE" id="PS50082">
    <property type="entry name" value="WD_REPEATS_2"/>
    <property type="match status" value="2"/>
</dbReference>
<keyword evidence="8" id="KW-0677">Repeat</keyword>
<evidence type="ECO:0000256" key="5">
    <source>
        <dbReference type="ARBA" id="ARBA00022490"/>
    </source>
</evidence>
<dbReference type="InterPro" id="IPR000664">
    <property type="entry name" value="Lethal2_giant"/>
</dbReference>
<feature type="repeat" description="WD" evidence="10">
    <location>
        <begin position="438"/>
        <end position="455"/>
    </location>
</feature>
<keyword evidence="6" id="KW-0597">Phosphoprotein</keyword>
<dbReference type="GO" id="GO:0051294">
    <property type="term" value="P:establishment of spindle orientation"/>
    <property type="evidence" value="ECO:0007669"/>
    <property type="project" value="TreeGrafter"/>
</dbReference>
<evidence type="ECO:0000313" key="15">
    <source>
        <dbReference type="Proteomes" id="UP001208570"/>
    </source>
</evidence>
<dbReference type="SMART" id="SM00320">
    <property type="entry name" value="WD40"/>
    <property type="match status" value="5"/>
</dbReference>
<dbReference type="GO" id="GO:0012505">
    <property type="term" value="C:endomembrane system"/>
    <property type="evidence" value="ECO:0007669"/>
    <property type="project" value="UniProtKB-SubCell"/>
</dbReference>
<dbReference type="Gene3D" id="2.130.10.10">
    <property type="entry name" value="YVTN repeat-like/Quinoprotein amine dehydrogenase"/>
    <property type="match status" value="2"/>
</dbReference>
<evidence type="ECO:0000256" key="2">
    <source>
        <dbReference type="ARBA" id="ARBA00004496"/>
    </source>
</evidence>
<dbReference type="Pfam" id="PF08366">
    <property type="entry name" value="LLGL"/>
    <property type="match status" value="1"/>
</dbReference>
<comment type="similarity">
    <text evidence="3">Belongs to the WD repeat L(2)GL family.</text>
</comment>
<evidence type="ECO:0000256" key="10">
    <source>
        <dbReference type="PROSITE-ProRule" id="PRU00221"/>
    </source>
</evidence>
<protein>
    <submittedName>
        <fullName evidence="14">Uncharacterized protein</fullName>
    </submittedName>
</protein>
<evidence type="ECO:0000256" key="11">
    <source>
        <dbReference type="SAM" id="MobiDB-lite"/>
    </source>
</evidence>
<feature type="compositionally biased region" description="Polar residues" evidence="11">
    <location>
        <begin position="1666"/>
        <end position="1677"/>
    </location>
</feature>
<reference evidence="14" key="1">
    <citation type="journal article" date="2023" name="Mol. Biol. Evol.">
        <title>Third-Generation Sequencing Reveals the Adaptive Role of the Epigenome in Three Deep-Sea Polychaetes.</title>
        <authorList>
            <person name="Perez M."/>
            <person name="Aroh O."/>
            <person name="Sun Y."/>
            <person name="Lan Y."/>
            <person name="Juniper S.K."/>
            <person name="Young C.R."/>
            <person name="Angers B."/>
            <person name="Qian P.Y."/>
        </authorList>
    </citation>
    <scope>NUCLEOTIDE SEQUENCE</scope>
    <source>
        <strain evidence="14">P08H-3</strain>
    </source>
</reference>
<dbReference type="GO" id="GO:0006893">
    <property type="term" value="P:Golgi to plasma membrane transport"/>
    <property type="evidence" value="ECO:0007669"/>
    <property type="project" value="TreeGrafter"/>
</dbReference>
<dbReference type="Gene3D" id="6.10.250.1010">
    <property type="match status" value="1"/>
</dbReference>
<dbReference type="Pfam" id="PF08596">
    <property type="entry name" value="Lgl_C"/>
    <property type="match status" value="1"/>
</dbReference>
<feature type="compositionally biased region" description="Low complexity" evidence="11">
    <location>
        <begin position="1395"/>
        <end position="1410"/>
    </location>
</feature>
<comment type="caution">
    <text evidence="14">The sequence shown here is derived from an EMBL/GenBank/DDBJ whole genome shotgun (WGS) entry which is preliminary data.</text>
</comment>
<feature type="region of interest" description="Disordered" evidence="11">
    <location>
        <begin position="630"/>
        <end position="736"/>
    </location>
</feature>
<dbReference type="Proteomes" id="UP001208570">
    <property type="component" value="Unassembled WGS sequence"/>
</dbReference>
<feature type="compositionally biased region" description="Low complexity" evidence="11">
    <location>
        <begin position="1425"/>
        <end position="1438"/>
    </location>
</feature>
<dbReference type="GO" id="GO:0032878">
    <property type="term" value="P:regulation of establishment or maintenance of cell polarity"/>
    <property type="evidence" value="ECO:0007669"/>
    <property type="project" value="TreeGrafter"/>
</dbReference>
<keyword evidence="4" id="KW-0268">Exocytosis</keyword>
<feature type="compositionally biased region" description="Polar residues" evidence="11">
    <location>
        <begin position="1460"/>
        <end position="1478"/>
    </location>
</feature>
<feature type="compositionally biased region" description="Low complexity" evidence="11">
    <location>
        <begin position="1002"/>
        <end position="1018"/>
    </location>
</feature>
<dbReference type="GO" id="GO:0005096">
    <property type="term" value="F:GTPase activator activity"/>
    <property type="evidence" value="ECO:0007669"/>
    <property type="project" value="TreeGrafter"/>
</dbReference>
<feature type="region of interest" description="Disordered" evidence="11">
    <location>
        <begin position="1157"/>
        <end position="1194"/>
    </location>
</feature>
<dbReference type="SUPFAM" id="SSF50978">
    <property type="entry name" value="WD40 repeat-like"/>
    <property type="match status" value="2"/>
</dbReference>
<feature type="region of interest" description="Disordered" evidence="11">
    <location>
        <begin position="980"/>
        <end position="1048"/>
    </location>
</feature>
<dbReference type="PANTHER" id="PTHR10241:SF29">
    <property type="entry name" value="LETHAL(2) GIANT LARVAE PROTEIN"/>
    <property type="match status" value="1"/>
</dbReference>
<feature type="region of interest" description="Disordered" evidence="11">
    <location>
        <begin position="1088"/>
        <end position="1107"/>
    </location>
</feature>
<keyword evidence="15" id="KW-1185">Reference proteome</keyword>
<dbReference type="GO" id="GO:0006887">
    <property type="term" value="P:exocytosis"/>
    <property type="evidence" value="ECO:0007669"/>
    <property type="project" value="UniProtKB-KW"/>
</dbReference>
<feature type="compositionally biased region" description="Low complexity" evidence="11">
    <location>
        <begin position="1651"/>
        <end position="1660"/>
    </location>
</feature>
<dbReference type="InterPro" id="IPR015943">
    <property type="entry name" value="WD40/YVTN_repeat-like_dom_sf"/>
</dbReference>
<accession>A0AAD9KBD3</accession>
<dbReference type="PRINTS" id="PR00962">
    <property type="entry name" value="LETHAL2GIANT"/>
</dbReference>
<feature type="compositionally biased region" description="Basic and acidic residues" evidence="11">
    <location>
        <begin position="1637"/>
        <end position="1648"/>
    </location>
</feature>
<feature type="compositionally biased region" description="Basic and acidic residues" evidence="11">
    <location>
        <begin position="727"/>
        <end position="736"/>
    </location>
</feature>
<keyword evidence="9" id="KW-0472">Membrane</keyword>
<feature type="compositionally biased region" description="Basic and acidic residues" evidence="11">
    <location>
        <begin position="1157"/>
        <end position="1172"/>
    </location>
</feature>
<feature type="compositionally biased region" description="Basic and acidic residues" evidence="11">
    <location>
        <begin position="1019"/>
        <end position="1042"/>
    </location>
</feature>
<evidence type="ECO:0000256" key="1">
    <source>
        <dbReference type="ARBA" id="ARBA00004308"/>
    </source>
</evidence>
<feature type="compositionally biased region" description="Polar residues" evidence="11">
    <location>
        <begin position="1182"/>
        <end position="1191"/>
    </location>
</feature>
<feature type="compositionally biased region" description="Basic and acidic residues" evidence="11">
    <location>
        <begin position="1525"/>
        <end position="1559"/>
    </location>
</feature>
<feature type="compositionally biased region" description="Basic and acidic residues" evidence="11">
    <location>
        <begin position="668"/>
        <end position="691"/>
    </location>
</feature>
<organism evidence="14 15">
    <name type="scientific">Paralvinella palmiformis</name>
    <dbReference type="NCBI Taxonomy" id="53620"/>
    <lineage>
        <taxon>Eukaryota</taxon>
        <taxon>Metazoa</taxon>
        <taxon>Spiralia</taxon>
        <taxon>Lophotrochozoa</taxon>
        <taxon>Annelida</taxon>
        <taxon>Polychaeta</taxon>
        <taxon>Sedentaria</taxon>
        <taxon>Canalipalpata</taxon>
        <taxon>Terebellida</taxon>
        <taxon>Terebelliformia</taxon>
        <taxon>Alvinellidae</taxon>
        <taxon>Paralvinella</taxon>
    </lineage>
</organism>
<name>A0AAD9KBD3_9ANNE</name>
<dbReference type="EMBL" id="JAODUP010000026">
    <property type="protein sequence ID" value="KAK2167550.1"/>
    <property type="molecule type" value="Genomic_DNA"/>
</dbReference>
<evidence type="ECO:0000313" key="14">
    <source>
        <dbReference type="EMBL" id="KAK2167550.1"/>
    </source>
</evidence>
<evidence type="ECO:0000256" key="9">
    <source>
        <dbReference type="ARBA" id="ARBA00023136"/>
    </source>
</evidence>